<sequence>MNDPFVCARCAAKGPTCCELTPGCEEVCFPVSEYERERILECALDLGGFVLQPNTALFIENLLRLFPDQRRAVKELFPPGGAHYRLAVDESGKCLFLGEQGCLIPQDFRPYYCRLFPFWTTEGGRINVLEIATCLAQLENKSPGKLLKALDVSQVKVRDLHARLRRAWGFDPQSK</sequence>
<organism evidence="1 2">
    <name type="scientific">Maridesulfovibrio ferrireducens</name>
    <dbReference type="NCBI Taxonomy" id="246191"/>
    <lineage>
        <taxon>Bacteria</taxon>
        <taxon>Pseudomonadati</taxon>
        <taxon>Thermodesulfobacteriota</taxon>
        <taxon>Desulfovibrionia</taxon>
        <taxon>Desulfovibrionales</taxon>
        <taxon>Desulfovibrionaceae</taxon>
        <taxon>Maridesulfovibrio</taxon>
    </lineage>
</organism>
<reference evidence="2" key="1">
    <citation type="submission" date="2016-10" db="EMBL/GenBank/DDBJ databases">
        <authorList>
            <person name="Varghese N."/>
            <person name="Submissions S."/>
        </authorList>
    </citation>
    <scope>NUCLEOTIDE SEQUENCE [LARGE SCALE GENOMIC DNA]</scope>
    <source>
        <strain evidence="2">DSM 16995</strain>
    </source>
</reference>
<dbReference type="RefSeq" id="WP_092163078.1">
    <property type="nucleotide sequence ID" value="NZ_FNGA01000006.1"/>
</dbReference>
<evidence type="ECO:0008006" key="3">
    <source>
        <dbReference type="Google" id="ProtNLM"/>
    </source>
</evidence>
<dbReference type="Proteomes" id="UP000199053">
    <property type="component" value="Unassembled WGS sequence"/>
</dbReference>
<dbReference type="STRING" id="246191.SAMN05660337_3295"/>
<name>A0A1G9L645_9BACT</name>
<dbReference type="OrthoDB" id="275146at2"/>
<gene>
    <name evidence="1" type="ORF">SAMN05660337_3295</name>
</gene>
<keyword evidence="2" id="KW-1185">Reference proteome</keyword>
<dbReference type="EMBL" id="FNGA01000006">
    <property type="protein sequence ID" value="SDL57440.1"/>
    <property type="molecule type" value="Genomic_DNA"/>
</dbReference>
<proteinExistence type="predicted"/>
<dbReference type="AlphaFoldDB" id="A0A1G9L645"/>
<protein>
    <recommendedName>
        <fullName evidence="3">Zinc-or iron-chelating domain-containing protein</fullName>
    </recommendedName>
</protein>
<evidence type="ECO:0000313" key="1">
    <source>
        <dbReference type="EMBL" id="SDL57440.1"/>
    </source>
</evidence>
<evidence type="ECO:0000313" key="2">
    <source>
        <dbReference type="Proteomes" id="UP000199053"/>
    </source>
</evidence>
<accession>A0A1G9L645</accession>